<dbReference type="InterPro" id="IPR004871">
    <property type="entry name" value="RSE1/DDB1/CPSF1_C"/>
</dbReference>
<dbReference type="GO" id="GO:0003676">
    <property type="term" value="F:nucleic acid binding"/>
    <property type="evidence" value="ECO:0007669"/>
    <property type="project" value="InterPro"/>
</dbReference>
<protein>
    <recommendedName>
        <fullName evidence="8">DNA damage-binding protein 1</fullName>
    </recommendedName>
</protein>
<evidence type="ECO:0000313" key="6">
    <source>
        <dbReference type="EMBL" id="GFH44910.1"/>
    </source>
</evidence>
<evidence type="ECO:0000256" key="2">
    <source>
        <dbReference type="ARBA" id="ARBA00023242"/>
    </source>
</evidence>
<evidence type="ECO:0000259" key="4">
    <source>
        <dbReference type="Pfam" id="PF10433"/>
    </source>
</evidence>
<dbReference type="Pfam" id="PF03178">
    <property type="entry name" value="CPSF_A"/>
    <property type="match status" value="1"/>
</dbReference>
<dbReference type="Proteomes" id="UP001054902">
    <property type="component" value="Unassembled WGS sequence"/>
</dbReference>
<dbReference type="Gene3D" id="1.10.150.910">
    <property type="match status" value="1"/>
</dbReference>
<dbReference type="GO" id="GO:0005634">
    <property type="term" value="C:nucleus"/>
    <property type="evidence" value="ECO:0007669"/>
    <property type="project" value="UniProtKB-SubCell"/>
</dbReference>
<keyword evidence="7" id="KW-1185">Reference proteome</keyword>
<evidence type="ECO:0008006" key="8">
    <source>
        <dbReference type="Google" id="ProtNLM"/>
    </source>
</evidence>
<name>A0AAD3CHW1_9STRA</name>
<keyword evidence="2" id="KW-0539">Nucleus</keyword>
<comment type="subcellular location">
    <subcellularLocation>
        <location evidence="1">Nucleus</location>
    </subcellularLocation>
</comment>
<evidence type="ECO:0000259" key="3">
    <source>
        <dbReference type="Pfam" id="PF03178"/>
    </source>
</evidence>
<dbReference type="SUPFAM" id="SSF50978">
    <property type="entry name" value="WD40 repeat-like"/>
    <property type="match status" value="1"/>
</dbReference>
<dbReference type="InterPro" id="IPR050358">
    <property type="entry name" value="RSE1/DDB1/CFT1"/>
</dbReference>
<dbReference type="InterPro" id="IPR058543">
    <property type="entry name" value="Beta-prop_RSE1/DDB1/CPSF1_2nd"/>
</dbReference>
<evidence type="ECO:0000313" key="7">
    <source>
        <dbReference type="Proteomes" id="UP001054902"/>
    </source>
</evidence>
<reference evidence="6 7" key="1">
    <citation type="journal article" date="2021" name="Sci. Rep.">
        <title>The genome of the diatom Chaetoceros tenuissimus carries an ancient integrated fragment of an extant virus.</title>
        <authorList>
            <person name="Hongo Y."/>
            <person name="Kimura K."/>
            <person name="Takaki Y."/>
            <person name="Yoshida Y."/>
            <person name="Baba S."/>
            <person name="Kobayashi G."/>
            <person name="Nagasaki K."/>
            <person name="Hano T."/>
            <person name="Tomaru Y."/>
        </authorList>
    </citation>
    <scope>NUCLEOTIDE SEQUENCE [LARGE SCALE GENOMIC DNA]</scope>
    <source>
        <strain evidence="6 7">NIES-3715</strain>
    </source>
</reference>
<feature type="domain" description="RSE1/DDB1/CPSF1 C-terminal" evidence="3">
    <location>
        <begin position="969"/>
        <end position="1337"/>
    </location>
</feature>
<organism evidence="6 7">
    <name type="scientific">Chaetoceros tenuissimus</name>
    <dbReference type="NCBI Taxonomy" id="426638"/>
    <lineage>
        <taxon>Eukaryota</taxon>
        <taxon>Sar</taxon>
        <taxon>Stramenopiles</taxon>
        <taxon>Ochrophyta</taxon>
        <taxon>Bacillariophyta</taxon>
        <taxon>Coscinodiscophyceae</taxon>
        <taxon>Chaetocerotophycidae</taxon>
        <taxon>Chaetocerotales</taxon>
        <taxon>Chaetocerotaceae</taxon>
        <taxon>Chaetoceros</taxon>
    </lineage>
</organism>
<dbReference type="Pfam" id="PF23726">
    <property type="entry name" value="Beta-prop_RSE1_2nd"/>
    <property type="match status" value="1"/>
</dbReference>
<proteinExistence type="predicted"/>
<feature type="domain" description="RSE1/DDB1/CPSF1 second beta-propeller" evidence="5">
    <location>
        <begin position="516"/>
        <end position="843"/>
    </location>
</feature>
<dbReference type="Gene3D" id="2.130.10.10">
    <property type="entry name" value="YVTN repeat-like/Quinoprotein amine dehydrogenase"/>
    <property type="match status" value="3"/>
</dbReference>
<evidence type="ECO:0000259" key="5">
    <source>
        <dbReference type="Pfam" id="PF23726"/>
    </source>
</evidence>
<dbReference type="InterPro" id="IPR018846">
    <property type="entry name" value="Beta-prop_RSE1/DDB1/CPSF1_1st"/>
</dbReference>
<dbReference type="InterPro" id="IPR036322">
    <property type="entry name" value="WD40_repeat_dom_sf"/>
</dbReference>
<feature type="domain" description="RSE1/DDB1/CPSF1 first beta-propeller" evidence="4">
    <location>
        <begin position="26"/>
        <end position="449"/>
    </location>
</feature>
<accession>A0AAD3CHW1</accession>
<dbReference type="InterPro" id="IPR015943">
    <property type="entry name" value="WD40/YVTN_repeat-like_dom_sf"/>
</dbReference>
<dbReference type="PANTHER" id="PTHR10644">
    <property type="entry name" value="DNA REPAIR/RNA PROCESSING CPSF FAMILY"/>
    <property type="match status" value="1"/>
</dbReference>
<evidence type="ECO:0000256" key="1">
    <source>
        <dbReference type="ARBA" id="ARBA00004123"/>
    </source>
</evidence>
<gene>
    <name evidence="6" type="ORF">CTEN210_01384</name>
</gene>
<dbReference type="EMBL" id="BLLK01000020">
    <property type="protein sequence ID" value="GFH44910.1"/>
    <property type="molecule type" value="Genomic_DNA"/>
</dbReference>
<comment type="caution">
    <text evidence="6">The sequence shown here is derived from an EMBL/GenBank/DDBJ whole genome shotgun (WGS) entry which is preliminary data.</text>
</comment>
<sequence length="1391" mass="152186">MNEDIANINEAGHYVVTAHPTGAVINSVKCSFLAPGSLDVVVAKNRSLEVRTLTNPESDEYVSLPVNLTAPINGRITTMLSFKHPSSERDYIFFTTEAKQYVVISYCPPMSAVTPNGSNSYNIITHASGNLADFGLGIRGNEPEMGPMAALEPNNRCIALHLYEGFVSILPIKKTYTYNEGATTLTSGRKKSHEHEFIGHPFHCRIEERDVCSLAFLMTKDSSEKYLPQLAFLHQDSRGNQHVVAHSVNLAEKALVLHSAVSPLGVDEGKTSIPPLVQDRLKKSRVDGASGIIIPVPPVGWSPDNLSENSTGLPFGGIVVLGEKQITFHDTSKNITHILPIANFITSCYSYVNPPASGKKSDQDIVRYLLADEEGRMHILAVLRTSNGDVTGLHLDTLGITNICSSLLYLERGFVFVGSQTADSQLIQILDNPVQISGESDGAQASLLNGRNLTYINVLDEYMNLGPIVDFDMVPISHGSFGLNSAIDRQCMAVTASGIEKDGSIRFVRNGVGLVEHACVELGGIKGMWNLRKSFADEDDSYLIQSYVGETRILGIEEDDSGENIDDEEVSASLAEVSIPDFVVNKSTLFVGNISIESVGDNSLVLQVTDSEVRVLSLQLSKCLFTWQTTDGSLITIASSDETGNLVIATRGGKIIYLHIDSNGIKVVTSKELGKEISCLDLGPFEEHSPSDMDIDKEGQKTRKVQESNMVAIGLWDDCEVQLFSLNRIEPLKEILSLDATSKQKDNGDAATGNKIVRSVKLVTLGSESTQLSDMIFIGLGDGNLVSYMLDKDDDGNWNFSSRKDVCIGTREVNLVPFENASSKSGKCLLVTGDRPTVVYVSGSTAGYSKNVRLCYSKIHLSSEDDEYDETGMNQNSGPLVVNFATGFYSSALFGTQDPLIGTNYSLCISDDNCLRLGVIDSMEKIHVQTQKLGMAPRRITYDKMSRLICVGCIDNGSNSSVHESNMGNCIRLFDDSTMEEIDRIDLQPYEMISSMVSTTMRIDENDDDDTSKQMESNDSGDNYRSFLILGTAYGYPDEQEPSRGRIIVLQSTTANEKNMFTRRVKQVAETQVRGGVFSICPFYNGSILASINSKTRLCKLIGSPTSDALDIKIVGAGHHGHIMSLVVKSLAQFNENSENPNKEQLAIIGDMMRSISVVKYFPEFQTLEEIARDFNQFWVTSAEMLTDDIYIGAENFNGIFVLKRNPGASSEEVRCRLDVIGMFNLGEMVNKFMKGSLVSGTKSASPSDQVSTLNGSFTPTTGSETLFGTVDGSLGSVIGLNPVTTTFLAALERAMTKVVVPIGNLQHKEFRSFREQRSNQSARGFVDGDLVESFTDLHPTMMQEVVDVMNKEGKWQYVNGQSDDMDASQTSADLLVDDVLSMVEDMSRMH</sequence>
<dbReference type="Pfam" id="PF10433">
    <property type="entry name" value="Beta-prop_RSE1_1st"/>
    <property type="match status" value="1"/>
</dbReference>